<dbReference type="Proteomes" id="UP000463951">
    <property type="component" value="Chromosome"/>
</dbReference>
<evidence type="ECO:0000313" key="1">
    <source>
        <dbReference type="EMBL" id="BBJ43493.1"/>
    </source>
</evidence>
<proteinExistence type="predicted"/>
<protein>
    <submittedName>
        <fullName evidence="1">TetR family transcriptional regulator</fullName>
    </submittedName>
</protein>
<sequence length="153" mass="16276">MTTGGFYKQFASKEALSAEATGRAFEDLGTLLAEYEERHRDHAAARHALIEFYLSTEHRDQPGTGCPAAGLAGDMARDAGAGEAGRCYANGLAEFTRWLSENEQDESDGLAAMATLVGAILLSRATTGTEFSEAILKAARDTLTPREDSGSRG</sequence>
<gene>
    <name evidence="1" type="ORF">SSPO_062110</name>
</gene>
<dbReference type="InterPro" id="IPR036271">
    <property type="entry name" value="Tet_transcr_reg_TetR-rel_C_sf"/>
</dbReference>
<dbReference type="EMBL" id="AP019620">
    <property type="protein sequence ID" value="BBJ43493.1"/>
    <property type="molecule type" value="Genomic_DNA"/>
</dbReference>
<name>A0A499UNQ4_9ACTN</name>
<dbReference type="Gene3D" id="1.10.357.10">
    <property type="entry name" value="Tetracycline Repressor, domain 2"/>
    <property type="match status" value="1"/>
</dbReference>
<dbReference type="AlphaFoldDB" id="A0A499UNQ4"/>
<dbReference type="SUPFAM" id="SSF48498">
    <property type="entry name" value="Tetracyclin repressor-like, C-terminal domain"/>
    <property type="match status" value="1"/>
</dbReference>
<accession>A0A499UNQ4</accession>
<reference evidence="1 2" key="1">
    <citation type="journal article" date="2020" name="Int. J. Syst. Evol. Microbiol.">
        <title>Reclassification of Streptomyces castelarensis and Streptomyces sporoclivatus as later heterotypic synonyms of Streptomyces antimycoticus.</title>
        <authorList>
            <person name="Komaki H."/>
            <person name="Tamura T."/>
        </authorList>
    </citation>
    <scope>NUCLEOTIDE SEQUENCE [LARGE SCALE GENOMIC DNA]</scope>
    <source>
        <strain evidence="1 2">NBRC 100767</strain>
    </source>
</reference>
<evidence type="ECO:0000313" key="2">
    <source>
        <dbReference type="Proteomes" id="UP000463951"/>
    </source>
</evidence>
<organism evidence="1 2">
    <name type="scientific">Streptomyces antimycoticus</name>
    <dbReference type="NCBI Taxonomy" id="68175"/>
    <lineage>
        <taxon>Bacteria</taxon>
        <taxon>Bacillati</taxon>
        <taxon>Actinomycetota</taxon>
        <taxon>Actinomycetes</taxon>
        <taxon>Kitasatosporales</taxon>
        <taxon>Streptomycetaceae</taxon>
        <taxon>Streptomyces</taxon>
        <taxon>Streptomyces violaceusniger group</taxon>
    </lineage>
</organism>